<reference evidence="1 2" key="1">
    <citation type="submission" date="2021-06" db="EMBL/GenBank/DDBJ databases">
        <title>Complete genome sequence of Erwinia phage pEa_SNUABM_30.</title>
        <authorList>
            <person name="Kim S.G."/>
            <person name="Park S.C."/>
        </authorList>
    </citation>
    <scope>NUCLEOTIDE SEQUENCE [LARGE SCALE GENOMIC DNA]</scope>
</reference>
<name>A0AAE8XM85_9CAUD</name>
<keyword evidence="2" id="KW-1185">Reference proteome</keyword>
<accession>A0AAE8XM85</accession>
<protein>
    <submittedName>
        <fullName evidence="1">Uncharacterized protein</fullName>
    </submittedName>
</protein>
<dbReference type="EMBL" id="MZ443778">
    <property type="protein sequence ID" value="UAW53424.1"/>
    <property type="molecule type" value="Genomic_DNA"/>
</dbReference>
<gene>
    <name evidence="1" type="ORF">pEaSNUABM30_00306</name>
</gene>
<proteinExistence type="predicted"/>
<evidence type="ECO:0000313" key="2">
    <source>
        <dbReference type="Proteomes" id="UP000827754"/>
    </source>
</evidence>
<sequence length="154" mass="17197">MLQETQATLSDIELQDRMVDAAAQKLIELKPEWVDVCAAALRLYLTVCEQLGGEIPELRFVHNSRPTRLQFRLAESVEGEEFVANEINKEHQMAMAEAILDVAEANEDGHSLMDLAIASGRLFMIGYDGLAGTLDKICFRSHKKNYTMNLVKGA</sequence>
<organism evidence="1 2">
    <name type="scientific">Erwinia phage pEa_SNUABM_30</name>
    <dbReference type="NCBI Taxonomy" id="2869553"/>
    <lineage>
        <taxon>Viruses</taxon>
        <taxon>Duplodnaviria</taxon>
        <taxon>Heunggongvirae</taxon>
        <taxon>Uroviricota</taxon>
        <taxon>Caudoviricetes</taxon>
        <taxon>Alexandravirus</taxon>
        <taxon>Alexandravirus SNUABM30</taxon>
    </lineage>
</organism>
<evidence type="ECO:0000313" key="1">
    <source>
        <dbReference type="EMBL" id="UAW53424.1"/>
    </source>
</evidence>
<dbReference type="Proteomes" id="UP000827754">
    <property type="component" value="Segment"/>
</dbReference>